<evidence type="ECO:0000313" key="7">
    <source>
        <dbReference type="Proteomes" id="UP000191518"/>
    </source>
</evidence>
<evidence type="ECO:0000256" key="3">
    <source>
        <dbReference type="ARBA" id="ARBA00022833"/>
    </source>
</evidence>
<gene>
    <name evidence="6" type="ORF">PENVUL_c023G06884</name>
</gene>
<dbReference type="PROSITE" id="PS01360">
    <property type="entry name" value="ZF_MYND_1"/>
    <property type="match status" value="1"/>
</dbReference>
<accession>A0A1V6RV27</accession>
<dbReference type="Proteomes" id="UP000191518">
    <property type="component" value="Unassembled WGS sequence"/>
</dbReference>
<evidence type="ECO:0000259" key="5">
    <source>
        <dbReference type="PROSITE" id="PS50865"/>
    </source>
</evidence>
<sequence length="332" mass="38018">MSEMKVPLPSGCGLCGKKDGVRLCSACKVMPYCSVEHQSSHRTSHKSDCTRIKKCRIVMEAREQALRDHPDDDFKYGVGRFWKILPTRPYMNSRLDYRAALTFVRNVESVQVQFDTLMENLLAAATTLDPEISDEECYDFLKWWATSANNPRYDWGDETLPYLDIKGANPLEPVDFFLRGTSNLSHIVSLALIKVKLYSILLFTHGANGAYETATEEHRKMLDEMMDEMMELKDSTIARNPHVASLTCLEAEPEIKNMKAQIRQLYEIVNKANPYFWPELLDPDENLNAAPSMYSPGSKEEMQATIMWTWQAWNETFGAIRVIYAIVNGNEF</sequence>
<dbReference type="InterPro" id="IPR002893">
    <property type="entry name" value="Znf_MYND"/>
</dbReference>
<dbReference type="EMBL" id="MDYP01000023">
    <property type="protein sequence ID" value="OQE05631.1"/>
    <property type="molecule type" value="Genomic_DNA"/>
</dbReference>
<dbReference type="SUPFAM" id="SSF144232">
    <property type="entry name" value="HIT/MYND zinc finger-like"/>
    <property type="match status" value="1"/>
</dbReference>
<keyword evidence="1" id="KW-0479">Metal-binding</keyword>
<proteinExistence type="predicted"/>
<evidence type="ECO:0000256" key="2">
    <source>
        <dbReference type="ARBA" id="ARBA00022771"/>
    </source>
</evidence>
<feature type="domain" description="MYND-type" evidence="5">
    <location>
        <begin position="12"/>
        <end position="49"/>
    </location>
</feature>
<keyword evidence="7" id="KW-1185">Reference proteome</keyword>
<dbReference type="Gene3D" id="6.10.140.2220">
    <property type="match status" value="1"/>
</dbReference>
<dbReference type="PROSITE" id="PS50865">
    <property type="entry name" value="ZF_MYND_2"/>
    <property type="match status" value="1"/>
</dbReference>
<keyword evidence="3" id="KW-0862">Zinc</keyword>
<comment type="caution">
    <text evidence="6">The sequence shown here is derived from an EMBL/GenBank/DDBJ whole genome shotgun (WGS) entry which is preliminary data.</text>
</comment>
<reference evidence="7" key="1">
    <citation type="journal article" date="2017" name="Nat. Microbiol.">
        <title>Global analysis of biosynthetic gene clusters reveals vast potential of secondary metabolite production in Penicillium species.</title>
        <authorList>
            <person name="Nielsen J.C."/>
            <person name="Grijseels S."/>
            <person name="Prigent S."/>
            <person name="Ji B."/>
            <person name="Dainat J."/>
            <person name="Nielsen K.F."/>
            <person name="Frisvad J.C."/>
            <person name="Workman M."/>
            <person name="Nielsen J."/>
        </authorList>
    </citation>
    <scope>NUCLEOTIDE SEQUENCE [LARGE SCALE GENOMIC DNA]</scope>
    <source>
        <strain evidence="7">IBT 29486</strain>
    </source>
</reference>
<evidence type="ECO:0000256" key="4">
    <source>
        <dbReference type="PROSITE-ProRule" id="PRU00134"/>
    </source>
</evidence>
<evidence type="ECO:0000313" key="6">
    <source>
        <dbReference type="EMBL" id="OQE05631.1"/>
    </source>
</evidence>
<keyword evidence="2 4" id="KW-0863">Zinc-finger</keyword>
<protein>
    <recommendedName>
        <fullName evidence="5">MYND-type domain-containing protein</fullName>
    </recommendedName>
</protein>
<dbReference type="AlphaFoldDB" id="A0A1V6RV27"/>
<dbReference type="Pfam" id="PF01753">
    <property type="entry name" value="zf-MYND"/>
    <property type="match status" value="1"/>
</dbReference>
<organism evidence="6 7">
    <name type="scientific">Penicillium vulpinum</name>
    <dbReference type="NCBI Taxonomy" id="29845"/>
    <lineage>
        <taxon>Eukaryota</taxon>
        <taxon>Fungi</taxon>
        <taxon>Dikarya</taxon>
        <taxon>Ascomycota</taxon>
        <taxon>Pezizomycotina</taxon>
        <taxon>Eurotiomycetes</taxon>
        <taxon>Eurotiomycetidae</taxon>
        <taxon>Eurotiales</taxon>
        <taxon>Aspergillaceae</taxon>
        <taxon>Penicillium</taxon>
    </lineage>
</organism>
<evidence type="ECO:0000256" key="1">
    <source>
        <dbReference type="ARBA" id="ARBA00022723"/>
    </source>
</evidence>
<dbReference type="GO" id="GO:0008270">
    <property type="term" value="F:zinc ion binding"/>
    <property type="evidence" value="ECO:0007669"/>
    <property type="project" value="UniProtKB-KW"/>
</dbReference>
<name>A0A1V6RV27_9EURO</name>